<evidence type="ECO:0000313" key="6">
    <source>
        <dbReference type="EMBL" id="PIO97043.1"/>
    </source>
</evidence>
<dbReference type="Gene3D" id="1.10.443.10">
    <property type="entry name" value="Intergrase catalytic core"/>
    <property type="match status" value="1"/>
</dbReference>
<comment type="similarity">
    <text evidence="1">Belongs to the 'phage' integrase family.</text>
</comment>
<accession>A0A2G9WQU0</accession>
<feature type="domain" description="Tyr recombinase" evidence="5">
    <location>
        <begin position="2"/>
        <end position="187"/>
    </location>
</feature>
<comment type="caution">
    <text evidence="6">The sequence shown here is derived from an EMBL/GenBank/DDBJ whole genome shotgun (WGS) entry which is preliminary data.</text>
</comment>
<organism evidence="6 7">
    <name type="scientific">Pleomorphomonas carboxyditropha</name>
    <dbReference type="NCBI Taxonomy" id="2023338"/>
    <lineage>
        <taxon>Bacteria</taxon>
        <taxon>Pseudomonadati</taxon>
        <taxon>Pseudomonadota</taxon>
        <taxon>Alphaproteobacteria</taxon>
        <taxon>Hyphomicrobiales</taxon>
        <taxon>Pleomorphomonadaceae</taxon>
        <taxon>Pleomorphomonas</taxon>
    </lineage>
</organism>
<keyword evidence="3" id="KW-0238">DNA-binding</keyword>
<sequence>MRQARVLTEPEFKRLLAVVAQTKHAERNRLAFMLSHLAGLRVGEIAGLLVGDVLEAEGAIRQRMVVRASIAKGGHERVVFLNDRLRHEIERFRLSDQRKRKLDDPLLMTQKRTAFSPNTLCQLMNRLYDAAGLDGATSHSGRRWFITKLANSGVGTKVIMTLAGHKHMTTTQRYIDVREDMMRAAVENL</sequence>
<evidence type="ECO:0000259" key="5">
    <source>
        <dbReference type="PROSITE" id="PS51898"/>
    </source>
</evidence>
<dbReference type="GO" id="GO:0015074">
    <property type="term" value="P:DNA integration"/>
    <property type="evidence" value="ECO:0007669"/>
    <property type="project" value="UniProtKB-KW"/>
</dbReference>
<dbReference type="SUPFAM" id="SSF56349">
    <property type="entry name" value="DNA breaking-rejoining enzymes"/>
    <property type="match status" value="1"/>
</dbReference>
<dbReference type="PANTHER" id="PTHR30349">
    <property type="entry name" value="PHAGE INTEGRASE-RELATED"/>
    <property type="match status" value="1"/>
</dbReference>
<dbReference type="PANTHER" id="PTHR30349:SF41">
    <property type="entry name" value="INTEGRASE_RECOMBINASE PROTEIN MJ0367-RELATED"/>
    <property type="match status" value="1"/>
</dbReference>
<dbReference type="OrthoDB" id="67979at2"/>
<dbReference type="EMBL" id="NQVN01000022">
    <property type="protein sequence ID" value="PIO97043.1"/>
    <property type="molecule type" value="Genomic_DNA"/>
</dbReference>
<evidence type="ECO:0000313" key="7">
    <source>
        <dbReference type="Proteomes" id="UP000231070"/>
    </source>
</evidence>
<dbReference type="AlphaFoldDB" id="A0A2G9WQU0"/>
<dbReference type="Proteomes" id="UP000231070">
    <property type="component" value="Unassembled WGS sequence"/>
</dbReference>
<dbReference type="GO" id="GO:0003677">
    <property type="term" value="F:DNA binding"/>
    <property type="evidence" value="ECO:0007669"/>
    <property type="project" value="UniProtKB-KW"/>
</dbReference>
<dbReference type="GO" id="GO:0006310">
    <property type="term" value="P:DNA recombination"/>
    <property type="evidence" value="ECO:0007669"/>
    <property type="project" value="UniProtKB-KW"/>
</dbReference>
<evidence type="ECO:0000256" key="1">
    <source>
        <dbReference type="ARBA" id="ARBA00008857"/>
    </source>
</evidence>
<protein>
    <submittedName>
        <fullName evidence="6">Integrase</fullName>
    </submittedName>
</protein>
<evidence type="ECO:0000256" key="3">
    <source>
        <dbReference type="ARBA" id="ARBA00023125"/>
    </source>
</evidence>
<dbReference type="Pfam" id="PF00589">
    <property type="entry name" value="Phage_integrase"/>
    <property type="match status" value="1"/>
</dbReference>
<proteinExistence type="inferred from homology"/>
<dbReference type="CDD" id="cd00397">
    <property type="entry name" value="DNA_BRE_C"/>
    <property type="match status" value="1"/>
</dbReference>
<dbReference type="InterPro" id="IPR002104">
    <property type="entry name" value="Integrase_catalytic"/>
</dbReference>
<keyword evidence="4" id="KW-0233">DNA recombination</keyword>
<reference evidence="6 7" key="1">
    <citation type="submission" date="2017-08" db="EMBL/GenBank/DDBJ databases">
        <title>Pleomorphomonas carboxidotrophicus sp. nov., a new mesophilic hydrogenogenic carboxidotroph.</title>
        <authorList>
            <person name="Esquivel-Elizondo S."/>
            <person name="Krajmalnik-Brown R."/>
            <person name="Maldonado J."/>
        </authorList>
    </citation>
    <scope>NUCLEOTIDE SEQUENCE [LARGE SCALE GENOMIC DNA]</scope>
    <source>
        <strain evidence="6 7">SVCO-16</strain>
    </source>
</reference>
<evidence type="ECO:0000256" key="2">
    <source>
        <dbReference type="ARBA" id="ARBA00022908"/>
    </source>
</evidence>
<dbReference type="InterPro" id="IPR013762">
    <property type="entry name" value="Integrase-like_cat_sf"/>
</dbReference>
<keyword evidence="7" id="KW-1185">Reference proteome</keyword>
<gene>
    <name evidence="6" type="ORF">CJ014_22350</name>
</gene>
<evidence type="ECO:0000256" key="4">
    <source>
        <dbReference type="ARBA" id="ARBA00023172"/>
    </source>
</evidence>
<name>A0A2G9WQU0_9HYPH</name>
<keyword evidence="2" id="KW-0229">DNA integration</keyword>
<dbReference type="InterPro" id="IPR050090">
    <property type="entry name" value="Tyrosine_recombinase_XerCD"/>
</dbReference>
<dbReference type="RefSeq" id="WP_100082724.1">
    <property type="nucleotide sequence ID" value="NZ_NQVN01000022.1"/>
</dbReference>
<dbReference type="PROSITE" id="PS51898">
    <property type="entry name" value="TYR_RECOMBINASE"/>
    <property type="match status" value="1"/>
</dbReference>
<dbReference type="InterPro" id="IPR011010">
    <property type="entry name" value="DNA_brk_join_enz"/>
</dbReference>